<gene>
    <name evidence="9" type="ORF">ECPE_LOCUS12</name>
</gene>
<comment type="cofactor">
    <cofactor evidence="2">
        <name>NAD(+)</name>
        <dbReference type="ChEBI" id="CHEBI:57540"/>
    </cofactor>
</comment>
<sequence length="271" mass="30252">MNAHSVKKLVFSSSCTVYGVPQFLPLTENHPLGQCTSPYGATKYFAETLLKDLHEADTSWNIVSLRYFNPVGAHPSARIGEDSSGPPSNLMPHICQVAAGLSPYVNVYGNDYDTPDGTGIVFLVTINRLIQVTCFVSDRSYFLSNMPTGSKLCLCIRDYVHIVDLSKAHVSALRMLNNNCGLKAYNIGTGKGYSVLEIIRAMEKASGKRIPYRICARRRGDTDAIYADPSLAFHELRWKAVHDLDKMCEDQWRWQRLNPHGYDGDFEAGDH</sequence>
<evidence type="ECO:0000313" key="11">
    <source>
        <dbReference type="WBParaSite" id="ECPE_0000001101-mRNA-1"/>
    </source>
</evidence>
<dbReference type="AlphaFoldDB" id="A0A182ZZ77"/>
<dbReference type="GO" id="GO:0005829">
    <property type="term" value="C:cytosol"/>
    <property type="evidence" value="ECO:0007669"/>
    <property type="project" value="TreeGrafter"/>
</dbReference>
<protein>
    <recommendedName>
        <fullName evidence="4">UDP-glucose 4-epimerase</fullName>
        <ecNumber evidence="4">5.1.3.2</ecNumber>
    </recommendedName>
</protein>
<evidence type="ECO:0000313" key="10">
    <source>
        <dbReference type="Proteomes" id="UP000272942"/>
    </source>
</evidence>
<dbReference type="EMBL" id="UZAN01000018">
    <property type="protein sequence ID" value="VDP13661.1"/>
    <property type="molecule type" value="Genomic_DNA"/>
</dbReference>
<evidence type="ECO:0000256" key="2">
    <source>
        <dbReference type="ARBA" id="ARBA00001911"/>
    </source>
</evidence>
<reference evidence="9 10" key="2">
    <citation type="submission" date="2018-11" db="EMBL/GenBank/DDBJ databases">
        <authorList>
            <consortium name="Pathogen Informatics"/>
        </authorList>
    </citation>
    <scope>NUCLEOTIDE SEQUENCE [LARGE SCALE GENOMIC DNA]</scope>
    <source>
        <strain evidence="9 10">Egypt</strain>
    </source>
</reference>
<evidence type="ECO:0000256" key="3">
    <source>
        <dbReference type="ARBA" id="ARBA00004947"/>
    </source>
</evidence>
<organism evidence="11">
    <name type="scientific">Echinostoma caproni</name>
    <dbReference type="NCBI Taxonomy" id="27848"/>
    <lineage>
        <taxon>Eukaryota</taxon>
        <taxon>Metazoa</taxon>
        <taxon>Spiralia</taxon>
        <taxon>Lophotrochozoa</taxon>
        <taxon>Platyhelminthes</taxon>
        <taxon>Trematoda</taxon>
        <taxon>Digenea</taxon>
        <taxon>Plagiorchiida</taxon>
        <taxon>Echinostomata</taxon>
        <taxon>Echinostomatoidea</taxon>
        <taxon>Echinostomatidae</taxon>
        <taxon>Echinostoma</taxon>
    </lineage>
</organism>
<reference evidence="11" key="1">
    <citation type="submission" date="2016-06" db="UniProtKB">
        <authorList>
            <consortium name="WormBaseParasite"/>
        </authorList>
    </citation>
    <scope>IDENTIFICATION</scope>
</reference>
<keyword evidence="6" id="KW-0299">Galactose metabolism</keyword>
<dbReference type="InterPro" id="IPR001509">
    <property type="entry name" value="Epimerase_deHydtase"/>
</dbReference>
<dbReference type="Gene3D" id="3.90.25.10">
    <property type="entry name" value="UDP-galactose 4-epimerase, domain 1"/>
    <property type="match status" value="2"/>
</dbReference>
<dbReference type="Pfam" id="PF01370">
    <property type="entry name" value="Epimerase"/>
    <property type="match status" value="1"/>
</dbReference>
<dbReference type="SUPFAM" id="SSF51735">
    <property type="entry name" value="NAD(P)-binding Rossmann-fold domains"/>
    <property type="match status" value="1"/>
</dbReference>
<dbReference type="InterPro" id="IPR036291">
    <property type="entry name" value="NAD(P)-bd_dom_sf"/>
</dbReference>
<proteinExistence type="predicted"/>
<evidence type="ECO:0000256" key="4">
    <source>
        <dbReference type="ARBA" id="ARBA00013189"/>
    </source>
</evidence>
<dbReference type="EC" id="5.1.3.2" evidence="4"/>
<keyword evidence="5" id="KW-0520">NAD</keyword>
<dbReference type="Proteomes" id="UP000272942">
    <property type="component" value="Unassembled WGS sequence"/>
</dbReference>
<comment type="catalytic activity">
    <reaction evidence="1">
        <text>UDP-alpha-D-glucose = UDP-alpha-D-galactose</text>
        <dbReference type="Rhea" id="RHEA:22168"/>
        <dbReference type="ChEBI" id="CHEBI:58885"/>
        <dbReference type="ChEBI" id="CHEBI:66914"/>
        <dbReference type="EC" id="5.1.3.2"/>
    </reaction>
</comment>
<keyword evidence="10" id="KW-1185">Reference proteome</keyword>
<dbReference type="PANTHER" id="PTHR43725:SF47">
    <property type="entry name" value="UDP-GLUCOSE 4-EPIMERASE"/>
    <property type="match status" value="1"/>
</dbReference>
<evidence type="ECO:0000259" key="8">
    <source>
        <dbReference type="Pfam" id="PF01370"/>
    </source>
</evidence>
<dbReference type="PANTHER" id="PTHR43725">
    <property type="entry name" value="UDP-GLUCOSE 4-EPIMERASE"/>
    <property type="match status" value="1"/>
</dbReference>
<dbReference type="GO" id="GO:0033499">
    <property type="term" value="P:galactose catabolic process via UDP-galactose, Leloir pathway"/>
    <property type="evidence" value="ECO:0007669"/>
    <property type="project" value="TreeGrafter"/>
</dbReference>
<evidence type="ECO:0000256" key="1">
    <source>
        <dbReference type="ARBA" id="ARBA00000083"/>
    </source>
</evidence>
<dbReference type="Gene3D" id="3.40.50.720">
    <property type="entry name" value="NAD(P)-binding Rossmann-like Domain"/>
    <property type="match status" value="1"/>
</dbReference>
<dbReference type="OrthoDB" id="9402762at2759"/>
<evidence type="ECO:0000313" key="9">
    <source>
        <dbReference type="EMBL" id="VDP13661.1"/>
    </source>
</evidence>
<dbReference type="GO" id="GO:0003978">
    <property type="term" value="F:UDP-glucose 4-epimerase activity"/>
    <property type="evidence" value="ECO:0007669"/>
    <property type="project" value="UniProtKB-EC"/>
</dbReference>
<keyword evidence="6" id="KW-0119">Carbohydrate metabolism</keyword>
<evidence type="ECO:0000256" key="7">
    <source>
        <dbReference type="ARBA" id="ARBA00023235"/>
    </source>
</evidence>
<name>A0A182ZZ77_9TREM</name>
<dbReference type="WBParaSite" id="ECPE_0000001101-mRNA-1">
    <property type="protein sequence ID" value="ECPE_0000001101-mRNA-1"/>
    <property type="gene ID" value="ECPE_0000001101"/>
</dbReference>
<accession>A0A182ZZ77</accession>
<keyword evidence="7" id="KW-0413">Isomerase</keyword>
<comment type="pathway">
    <text evidence="3">Carbohydrate metabolism; galactose metabolism.</text>
</comment>
<evidence type="ECO:0000256" key="6">
    <source>
        <dbReference type="ARBA" id="ARBA00023144"/>
    </source>
</evidence>
<feature type="domain" description="NAD-dependent epimerase/dehydratase" evidence="8">
    <location>
        <begin position="2"/>
        <end position="92"/>
    </location>
</feature>
<evidence type="ECO:0000256" key="5">
    <source>
        <dbReference type="ARBA" id="ARBA00023027"/>
    </source>
</evidence>